<dbReference type="Proteomes" id="UP000286270">
    <property type="component" value="Unassembled WGS sequence"/>
</dbReference>
<dbReference type="AlphaFoldDB" id="A0A412YEF2"/>
<evidence type="ECO:0000313" key="2">
    <source>
        <dbReference type="Proteomes" id="UP000286270"/>
    </source>
</evidence>
<proteinExistence type="predicted"/>
<reference evidence="1 2" key="1">
    <citation type="submission" date="2018-08" db="EMBL/GenBank/DDBJ databases">
        <title>A genome reference for cultivated species of the human gut microbiota.</title>
        <authorList>
            <person name="Zou Y."/>
            <person name="Xue W."/>
            <person name="Luo G."/>
        </authorList>
    </citation>
    <scope>NUCLEOTIDE SEQUENCE [LARGE SCALE GENOMIC DNA]</scope>
    <source>
        <strain evidence="1 2">AF14-26</strain>
    </source>
</reference>
<evidence type="ECO:0000313" key="1">
    <source>
        <dbReference type="EMBL" id="RGV55807.1"/>
    </source>
</evidence>
<gene>
    <name evidence="1" type="ORF">DWW08_07980</name>
</gene>
<sequence>MVVTVCFHHRVTQSLTEKFFLFRNPINKKSKLCETLCYSVANLYLIYFDSELNPSLFSPLCTSGWLMNSFQISPVR</sequence>
<comment type="caution">
    <text evidence="1">The sequence shown here is derived from an EMBL/GenBank/DDBJ whole genome shotgun (WGS) entry which is preliminary data.</text>
</comment>
<organism evidence="1 2">
    <name type="scientific">Bacteroides fragilis</name>
    <dbReference type="NCBI Taxonomy" id="817"/>
    <lineage>
        <taxon>Bacteria</taxon>
        <taxon>Pseudomonadati</taxon>
        <taxon>Bacteroidota</taxon>
        <taxon>Bacteroidia</taxon>
        <taxon>Bacteroidales</taxon>
        <taxon>Bacteroidaceae</taxon>
        <taxon>Bacteroides</taxon>
    </lineage>
</organism>
<dbReference type="EMBL" id="QRZH01000005">
    <property type="protein sequence ID" value="RGV55807.1"/>
    <property type="molecule type" value="Genomic_DNA"/>
</dbReference>
<accession>A0A412YEF2</accession>
<name>A0A412YEF2_BACFG</name>
<protein>
    <submittedName>
        <fullName evidence="1">Uncharacterized protein</fullName>
    </submittedName>
</protein>